<dbReference type="InterPro" id="IPR029044">
    <property type="entry name" value="Nucleotide-diphossugar_trans"/>
</dbReference>
<protein>
    <submittedName>
        <fullName evidence="5">Phosphocholine cytidylyltransferase family protein</fullName>
    </submittedName>
</protein>
<name>A0ABS7F6X5_9PROT</name>
<dbReference type="SUPFAM" id="SSF53448">
    <property type="entry name" value="Nucleotide-diphospho-sugar transferases"/>
    <property type="match status" value="1"/>
</dbReference>
<evidence type="ECO:0000259" key="4">
    <source>
        <dbReference type="Pfam" id="PF12804"/>
    </source>
</evidence>
<evidence type="ECO:0000256" key="3">
    <source>
        <dbReference type="ARBA" id="ARBA00022842"/>
    </source>
</evidence>
<accession>A0ABS7F6X5</accession>
<gene>
    <name evidence="5" type="ORF">K1J50_18015</name>
</gene>
<evidence type="ECO:0000313" key="6">
    <source>
        <dbReference type="Proteomes" id="UP001519924"/>
    </source>
</evidence>
<keyword evidence="2 5" id="KW-0548">Nucleotidyltransferase</keyword>
<keyword evidence="6" id="KW-1185">Reference proteome</keyword>
<sequence length="267" mass="29057">MSQHRRPTAAVILAAGVGRRLGDAGDRPKVLLEFGGRTLLERHLAALRACGVEEVSITVGHRRELIEAEVTRLGERHRVHCVHNPRYREGSLVSLWAQSALLRAGRPLLLMDGDVLYDPRIVAQLLDAPGENVLLVDRAIEPGEEPVKVCFRGGRIVDFRKRPEHAHDWHGESVGFFRFSGAMAAALAERCDARLREGRTDLEYEEAIRDLILAAPERFGAADVTGLPWIEIDFAADVARARAEILPRLDGAAAGGAGAARAVAPGA</sequence>
<comment type="caution">
    <text evidence="5">The sequence shown here is derived from an EMBL/GenBank/DDBJ whole genome shotgun (WGS) entry which is preliminary data.</text>
</comment>
<dbReference type="InterPro" id="IPR050065">
    <property type="entry name" value="GlmU-like"/>
</dbReference>
<dbReference type="EMBL" id="JAHZUY010000093">
    <property type="protein sequence ID" value="MBW8271376.1"/>
    <property type="molecule type" value="Genomic_DNA"/>
</dbReference>
<evidence type="ECO:0000256" key="2">
    <source>
        <dbReference type="ARBA" id="ARBA00022695"/>
    </source>
</evidence>
<dbReference type="Pfam" id="PF12804">
    <property type="entry name" value="NTP_transf_3"/>
    <property type="match status" value="1"/>
</dbReference>
<keyword evidence="1" id="KW-0808">Transferase</keyword>
<organism evidence="5 6">
    <name type="scientific">Caldovatus aquaticus</name>
    <dbReference type="NCBI Taxonomy" id="2865671"/>
    <lineage>
        <taxon>Bacteria</taxon>
        <taxon>Pseudomonadati</taxon>
        <taxon>Pseudomonadota</taxon>
        <taxon>Alphaproteobacteria</taxon>
        <taxon>Acetobacterales</taxon>
        <taxon>Roseomonadaceae</taxon>
        <taxon>Caldovatus</taxon>
    </lineage>
</organism>
<reference evidence="5 6" key="1">
    <citation type="submission" date="2021-08" db="EMBL/GenBank/DDBJ databases">
        <title>Caldovatus sediminis gen. nov., sp. nov., a moderately thermophilic bacterium isolated from a hot spring.</title>
        <authorList>
            <person name="Hu C.-J."/>
            <person name="Li W.-J."/>
            <person name="Xian W.-D."/>
        </authorList>
    </citation>
    <scope>NUCLEOTIDE SEQUENCE [LARGE SCALE GENOMIC DNA]</scope>
    <source>
        <strain evidence="5 6">SYSU G05006</strain>
    </source>
</reference>
<evidence type="ECO:0000313" key="5">
    <source>
        <dbReference type="EMBL" id="MBW8271376.1"/>
    </source>
</evidence>
<keyword evidence="3" id="KW-0460">Magnesium</keyword>
<evidence type="ECO:0000256" key="1">
    <source>
        <dbReference type="ARBA" id="ARBA00022679"/>
    </source>
</evidence>
<dbReference type="Gene3D" id="3.90.550.10">
    <property type="entry name" value="Spore Coat Polysaccharide Biosynthesis Protein SpsA, Chain A"/>
    <property type="match status" value="1"/>
</dbReference>
<dbReference type="GO" id="GO:0016779">
    <property type="term" value="F:nucleotidyltransferase activity"/>
    <property type="evidence" value="ECO:0007669"/>
    <property type="project" value="UniProtKB-KW"/>
</dbReference>
<dbReference type="InterPro" id="IPR025877">
    <property type="entry name" value="MobA-like_NTP_Trfase"/>
</dbReference>
<dbReference type="Proteomes" id="UP001519924">
    <property type="component" value="Unassembled WGS sequence"/>
</dbReference>
<feature type="domain" description="MobA-like NTP transferase" evidence="4">
    <location>
        <begin position="10"/>
        <end position="139"/>
    </location>
</feature>
<dbReference type="PANTHER" id="PTHR43584">
    <property type="entry name" value="NUCLEOTIDYL TRANSFERASE"/>
    <property type="match status" value="1"/>
</dbReference>
<proteinExistence type="predicted"/>
<dbReference type="PANTHER" id="PTHR43584:SF8">
    <property type="entry name" value="N-ACETYLMURAMATE ALPHA-1-PHOSPHATE URIDYLYLTRANSFERASE"/>
    <property type="match status" value="1"/>
</dbReference>
<dbReference type="CDD" id="cd02523">
    <property type="entry name" value="PC_cytidylyltransferase"/>
    <property type="match status" value="1"/>
</dbReference>
<dbReference type="RefSeq" id="WP_220119141.1">
    <property type="nucleotide sequence ID" value="NZ_JAHZUY010000093.1"/>
</dbReference>